<feature type="region of interest" description="Disordered" evidence="1">
    <location>
        <begin position="519"/>
        <end position="551"/>
    </location>
</feature>
<name>A0A081B6E2_9HYPH</name>
<dbReference type="RefSeq" id="WP_052379081.1">
    <property type="nucleotide sequence ID" value="NZ_BBIO01000001.1"/>
</dbReference>
<evidence type="ECO:0000256" key="1">
    <source>
        <dbReference type="SAM" id="MobiDB-lite"/>
    </source>
</evidence>
<evidence type="ECO:0000313" key="2">
    <source>
        <dbReference type="EMBL" id="GAK43610.1"/>
    </source>
</evidence>
<dbReference type="Proteomes" id="UP000028702">
    <property type="component" value="Unassembled WGS sequence"/>
</dbReference>
<dbReference type="eggNOG" id="COG4373">
    <property type="taxonomic scope" value="Bacteria"/>
</dbReference>
<dbReference type="Gene3D" id="3.40.50.300">
    <property type="entry name" value="P-loop containing nucleotide triphosphate hydrolases"/>
    <property type="match status" value="1"/>
</dbReference>
<proteinExistence type="predicted"/>
<reference evidence="2 3" key="1">
    <citation type="submission" date="2014-07" db="EMBL/GenBank/DDBJ databases">
        <title>Tepidicaulis marinum gen. nov., sp. nov., a novel marine bacterium denitrifying nitrate to nitrous oxide strictly under microaerobic conditions.</title>
        <authorList>
            <person name="Takeuchi M."/>
            <person name="Yamagishi T."/>
            <person name="Kamagata Y."/>
            <person name="Oshima K."/>
            <person name="Hattori M."/>
            <person name="Katayama T."/>
            <person name="Hanada S."/>
            <person name="Tamaki H."/>
            <person name="Marumo K."/>
            <person name="Maeda H."/>
            <person name="Nedachi M."/>
            <person name="Iwasaki W."/>
            <person name="Suwa Y."/>
            <person name="Sakata S."/>
        </authorList>
    </citation>
    <scope>NUCLEOTIDE SEQUENCE [LARGE SCALE GENOMIC DNA]</scope>
    <source>
        <strain evidence="2 3">MA2</strain>
    </source>
</reference>
<accession>A0A081B6E2</accession>
<dbReference type="EMBL" id="BBIO01000001">
    <property type="protein sequence ID" value="GAK43610.1"/>
    <property type="molecule type" value="Genomic_DNA"/>
</dbReference>
<dbReference type="InterPro" id="IPR012036">
    <property type="entry name" value="Phage_Mu_Gp28"/>
</dbReference>
<dbReference type="PIRSF" id="PIRSF007056">
    <property type="entry name" value="UCP007056"/>
    <property type="match status" value="1"/>
</dbReference>
<organism evidence="2 3">
    <name type="scientific">Tepidicaulis marinus</name>
    <dbReference type="NCBI Taxonomy" id="1333998"/>
    <lineage>
        <taxon>Bacteria</taxon>
        <taxon>Pseudomonadati</taxon>
        <taxon>Pseudomonadota</taxon>
        <taxon>Alphaproteobacteria</taxon>
        <taxon>Hyphomicrobiales</taxon>
        <taxon>Parvibaculaceae</taxon>
        <taxon>Tepidicaulis</taxon>
    </lineage>
</organism>
<protein>
    <submittedName>
        <fullName evidence="2">Mu-like prophage FluMu protein gp28-like</fullName>
    </submittedName>
</protein>
<dbReference type="STRING" id="1333998.M2A_0109"/>
<dbReference type="InterPro" id="IPR027417">
    <property type="entry name" value="P-loop_NTPase"/>
</dbReference>
<gene>
    <name evidence="2" type="ORF">M2A_0109</name>
</gene>
<keyword evidence="3" id="KW-1185">Reference proteome</keyword>
<dbReference type="Pfam" id="PF03237">
    <property type="entry name" value="Terminase_6N"/>
    <property type="match status" value="1"/>
</dbReference>
<dbReference type="Gene3D" id="3.30.420.240">
    <property type="match status" value="1"/>
</dbReference>
<sequence length="551" mass="62242">MTETVSAEAVTVSSAPLEGAELQNALDLVEEIQEERASRKLKPAEVPHVLLPYQARWHADRSPVRIALKSRRIGFSWGALAAESVIEAAAAKEAGGMDQFYMGYNQAMAAEFIGDCTFFAKAFDQAVSVISVFRDVVMVEDERRDILRYKIRFASGHRVEALSSNPYNWRGKQGHARIDEAAFHENLREVVKGALAFRMWGGRVDIVSTHNTENNPFFEYLRDVQAKVLPWSPHTITFDDALREGFYRRVCLVRGNDWSQDAEADYRRSIRADYPDAEDAAEELDCIPKRGSGAYFTRMIIEQCWDAEIPILYHARPAEFVLDPLRERKTQEWIDEVLRPVIDAMPKDKRTAFGQDFGRSGDLSDIWVLQEEGDHWRTAFLLELRNIPFDVQKQIMLFVLQNLPLLQNAKFDSRGNGQSHAEAALQALGPSFVECVMLSAGWYAEWFPKYRSAYEGRSIRVPKSEDIVQDHRLIVLRDGKPVVSAAKVKGSDGKDRHGDSAVAGLLAWAAATGESLQPSAGATIQRHSPVENRPSRGLIKRPVERGRRRWA</sequence>
<comment type="caution">
    <text evidence="2">The sequence shown here is derived from an EMBL/GenBank/DDBJ whole genome shotgun (WGS) entry which is preliminary data.</text>
</comment>
<evidence type="ECO:0000313" key="3">
    <source>
        <dbReference type="Proteomes" id="UP000028702"/>
    </source>
</evidence>
<dbReference type="AlphaFoldDB" id="A0A081B6E2"/>